<proteinExistence type="predicted"/>
<dbReference type="KEGG" id="lck:HN018_14995"/>
<keyword evidence="3" id="KW-1185">Reference proteome</keyword>
<dbReference type="Proteomes" id="UP000500767">
    <property type="component" value="Chromosome"/>
</dbReference>
<feature type="transmembrane region" description="Helical" evidence="1">
    <location>
        <begin position="116"/>
        <end position="132"/>
    </location>
</feature>
<organism evidence="2 3">
    <name type="scientific">Lichenicola cladoniae</name>
    <dbReference type="NCBI Taxonomy" id="1484109"/>
    <lineage>
        <taxon>Bacteria</taxon>
        <taxon>Pseudomonadati</taxon>
        <taxon>Pseudomonadota</taxon>
        <taxon>Alphaproteobacteria</taxon>
        <taxon>Acetobacterales</taxon>
        <taxon>Acetobacteraceae</taxon>
        <taxon>Lichenicola</taxon>
    </lineage>
</organism>
<keyword evidence="1" id="KW-0812">Transmembrane</keyword>
<accession>A0A6M8HJR6</accession>
<feature type="transmembrane region" description="Helical" evidence="1">
    <location>
        <begin position="90"/>
        <end position="109"/>
    </location>
</feature>
<evidence type="ECO:0000313" key="3">
    <source>
        <dbReference type="Proteomes" id="UP000500767"/>
    </source>
</evidence>
<reference evidence="2 3" key="1">
    <citation type="journal article" date="2014" name="World J. Microbiol. Biotechnol.">
        <title>Biodiversity and physiological characteristics of Antarctic and Arctic lichens-associated bacteria.</title>
        <authorList>
            <person name="Lee Y.M."/>
            <person name="Kim E.H."/>
            <person name="Lee H.K."/>
            <person name="Hong S.G."/>
        </authorList>
    </citation>
    <scope>NUCLEOTIDE SEQUENCE [LARGE SCALE GENOMIC DNA]</scope>
    <source>
        <strain evidence="2 3">PAMC 26569</strain>
    </source>
</reference>
<feature type="transmembrane region" description="Helical" evidence="1">
    <location>
        <begin position="138"/>
        <end position="161"/>
    </location>
</feature>
<feature type="transmembrane region" description="Helical" evidence="1">
    <location>
        <begin position="12"/>
        <end position="34"/>
    </location>
</feature>
<feature type="transmembrane region" description="Helical" evidence="1">
    <location>
        <begin position="382"/>
        <end position="404"/>
    </location>
</feature>
<feature type="transmembrane region" description="Helical" evidence="1">
    <location>
        <begin position="318"/>
        <end position="340"/>
    </location>
</feature>
<dbReference type="EMBL" id="CP053708">
    <property type="protein sequence ID" value="QKE88646.1"/>
    <property type="molecule type" value="Genomic_DNA"/>
</dbReference>
<keyword evidence="1" id="KW-0472">Membrane</keyword>
<keyword evidence="1" id="KW-1133">Transmembrane helix</keyword>
<evidence type="ECO:0000313" key="2">
    <source>
        <dbReference type="EMBL" id="QKE88646.1"/>
    </source>
</evidence>
<feature type="transmembrane region" description="Helical" evidence="1">
    <location>
        <begin position="281"/>
        <end position="303"/>
    </location>
</feature>
<evidence type="ECO:0000256" key="1">
    <source>
        <dbReference type="SAM" id="Phobius"/>
    </source>
</evidence>
<feature type="transmembrane region" description="Helical" evidence="1">
    <location>
        <begin position="352"/>
        <end position="370"/>
    </location>
</feature>
<dbReference type="AlphaFoldDB" id="A0A6M8HJR6"/>
<name>A0A6M8HJR6_9PROT</name>
<protein>
    <submittedName>
        <fullName evidence="2">Uncharacterized protein</fullName>
    </submittedName>
</protein>
<dbReference type="RefSeq" id="WP_172443408.1">
    <property type="nucleotide sequence ID" value="NZ_CP053708.1"/>
</dbReference>
<feature type="transmembrane region" description="Helical" evidence="1">
    <location>
        <begin position="225"/>
        <end position="246"/>
    </location>
</feature>
<sequence length="477" mass="51019">MSMRVRTASSRIERLGLLVVIGIVTVALCAYMALIEAGHWGSDEYYIAAFNAASGWRSVLGRMVRWSPRPFSEAVSALYLTLCHGLRHSFVVPFLLLLWIGSIAVIAAAARRAGEARPVLFAAVLFVLALMLCRPDEMFYWPMATVAYLSAWAGLAAVTALRRADTAAVRPPSAVPMTGMLLLAAFSVEIGAVTVLLDAVLWVVVAPSRLPGRPEAAGFARSRLSAARAGLVPALAGVLICLSVYVSRMRPMVEVLDRSSLLAGNWLRSLHAAVPVFAHELVGVPGLPVLAAILLKLAILLVLPPPGASTGPAMRRRIVWAVSLLLGAFLSVVLSFHQFGMLCCQRHQTMRAGMMLLALVALAPSSALLWRRLPAGLREVTLAAVLLLLLAAWTPALRADLALVPGQMRARSESWSSARAPGDAMLFAVPPPGKLFGGPSWPSQTVRLRDGQVPAYGAEAIAAFFGKHEMTIVQARP</sequence>
<feature type="transmembrane region" description="Helical" evidence="1">
    <location>
        <begin position="181"/>
        <end position="205"/>
    </location>
</feature>
<gene>
    <name evidence="2" type="ORF">HN018_14995</name>
</gene>